<dbReference type="PROSITE" id="PS51891">
    <property type="entry name" value="CENP_V_GFA"/>
    <property type="match status" value="1"/>
</dbReference>
<keyword evidence="3" id="KW-0862">Zinc</keyword>
<dbReference type="SUPFAM" id="SSF51316">
    <property type="entry name" value="Mss4-like"/>
    <property type="match status" value="1"/>
</dbReference>
<protein>
    <submittedName>
        <fullName evidence="6">Aldehyde-activating protein</fullName>
    </submittedName>
</protein>
<evidence type="ECO:0000313" key="7">
    <source>
        <dbReference type="Proteomes" id="UP000219329"/>
    </source>
</evidence>
<keyword evidence="4" id="KW-0456">Lyase</keyword>
<dbReference type="EMBL" id="NTJZ01000003">
    <property type="protein sequence ID" value="PDH34501.1"/>
    <property type="molecule type" value="Genomic_DNA"/>
</dbReference>
<sequence length="121" mass="13844">MNNIVDGGCFCGTVRYSFESNNYPSSNCHCSMCRRTSGAAFVSWMAIPVTSFKFNKGEPKKLVSSDHGTRYFCKECGTHLTCLLDEYPKYVYITICSLDKPQDFEPKGDMYVEDMLDWVKR</sequence>
<reference evidence="6 7" key="1">
    <citation type="submission" date="2017-08" db="EMBL/GenBank/DDBJ databases">
        <title>Fine stratification of microbial communities through a metagenomic profile of the photic zone.</title>
        <authorList>
            <person name="Haro-Moreno J.M."/>
            <person name="Lopez-Perez M."/>
            <person name="De La Torre J."/>
            <person name="Picazo A."/>
            <person name="Camacho A."/>
            <person name="Rodriguez-Valera F."/>
        </authorList>
    </citation>
    <scope>NUCLEOTIDE SEQUENCE [LARGE SCALE GENOMIC DNA]</scope>
    <source>
        <strain evidence="6">MED-G28</strain>
    </source>
</reference>
<dbReference type="GO" id="GO:0046872">
    <property type="term" value="F:metal ion binding"/>
    <property type="evidence" value="ECO:0007669"/>
    <property type="project" value="UniProtKB-KW"/>
</dbReference>
<organism evidence="6 7">
    <name type="scientific">OM182 bacterium MED-G28</name>
    <dbReference type="NCBI Taxonomy" id="1986256"/>
    <lineage>
        <taxon>Bacteria</taxon>
        <taxon>Pseudomonadati</taxon>
        <taxon>Pseudomonadota</taxon>
        <taxon>Gammaproteobacteria</taxon>
        <taxon>OMG group</taxon>
        <taxon>OM182 clade</taxon>
    </lineage>
</organism>
<gene>
    <name evidence="6" type="ORF">CNF02_03845</name>
</gene>
<dbReference type="Proteomes" id="UP000219329">
    <property type="component" value="Unassembled WGS sequence"/>
</dbReference>
<evidence type="ECO:0000313" key="6">
    <source>
        <dbReference type="EMBL" id="PDH34501.1"/>
    </source>
</evidence>
<keyword evidence="2" id="KW-0479">Metal-binding</keyword>
<proteinExistence type="inferred from homology"/>
<dbReference type="PANTHER" id="PTHR33337:SF40">
    <property type="entry name" value="CENP-V_GFA DOMAIN-CONTAINING PROTEIN-RELATED"/>
    <property type="match status" value="1"/>
</dbReference>
<evidence type="ECO:0000256" key="4">
    <source>
        <dbReference type="ARBA" id="ARBA00023239"/>
    </source>
</evidence>
<comment type="similarity">
    <text evidence="1">Belongs to the Gfa family.</text>
</comment>
<name>A0A2A5WDP4_9GAMM</name>
<accession>A0A2A5WDP4</accession>
<dbReference type="GO" id="GO:0016846">
    <property type="term" value="F:carbon-sulfur lyase activity"/>
    <property type="evidence" value="ECO:0007669"/>
    <property type="project" value="InterPro"/>
</dbReference>
<comment type="caution">
    <text evidence="6">The sequence shown here is derived from an EMBL/GenBank/DDBJ whole genome shotgun (WGS) entry which is preliminary data.</text>
</comment>
<dbReference type="InterPro" id="IPR011057">
    <property type="entry name" value="Mss4-like_sf"/>
</dbReference>
<feature type="domain" description="CENP-V/GFA" evidence="5">
    <location>
        <begin position="5"/>
        <end position="105"/>
    </location>
</feature>
<dbReference type="AlphaFoldDB" id="A0A2A5WDP4"/>
<dbReference type="Gene3D" id="3.90.1590.10">
    <property type="entry name" value="glutathione-dependent formaldehyde- activating enzyme (gfa)"/>
    <property type="match status" value="1"/>
</dbReference>
<evidence type="ECO:0000256" key="2">
    <source>
        <dbReference type="ARBA" id="ARBA00022723"/>
    </source>
</evidence>
<evidence type="ECO:0000259" key="5">
    <source>
        <dbReference type="PROSITE" id="PS51891"/>
    </source>
</evidence>
<dbReference type="PANTHER" id="PTHR33337">
    <property type="entry name" value="GFA DOMAIN-CONTAINING PROTEIN"/>
    <property type="match status" value="1"/>
</dbReference>
<evidence type="ECO:0000256" key="3">
    <source>
        <dbReference type="ARBA" id="ARBA00022833"/>
    </source>
</evidence>
<dbReference type="InterPro" id="IPR006913">
    <property type="entry name" value="CENP-V/GFA"/>
</dbReference>
<dbReference type="Pfam" id="PF04828">
    <property type="entry name" value="GFA"/>
    <property type="match status" value="1"/>
</dbReference>
<evidence type="ECO:0000256" key="1">
    <source>
        <dbReference type="ARBA" id="ARBA00005495"/>
    </source>
</evidence>